<dbReference type="Pfam" id="PF00206">
    <property type="entry name" value="Lyase_1"/>
    <property type="match status" value="1"/>
</dbReference>
<dbReference type="InterPro" id="IPR024083">
    <property type="entry name" value="Fumarase/histidase_N"/>
</dbReference>
<dbReference type="InterPro" id="IPR008948">
    <property type="entry name" value="L-Aspartase-like"/>
</dbReference>
<dbReference type="Pfam" id="PF14698">
    <property type="entry name" value="ASL_C2"/>
    <property type="match status" value="1"/>
</dbReference>
<dbReference type="SUPFAM" id="SSF48557">
    <property type="entry name" value="L-aspartase-like"/>
    <property type="match status" value="1"/>
</dbReference>
<feature type="domain" description="Fumarate lyase N-terminal" evidence="1">
    <location>
        <begin position="4"/>
        <end position="91"/>
    </location>
</feature>
<dbReference type="PANTHER" id="PTHR43814:SF1">
    <property type="entry name" value="ARGININOSUCCINATE LYASE"/>
    <property type="match status" value="1"/>
</dbReference>
<dbReference type="InterPro" id="IPR000362">
    <property type="entry name" value="Fumarate_lyase_fam"/>
</dbReference>
<protein>
    <submittedName>
        <fullName evidence="3">Argininosuccinate lyase</fullName>
        <ecNumber evidence="3">4.3.2.1</ecNumber>
    </submittedName>
</protein>
<dbReference type="Gene3D" id="1.10.40.30">
    <property type="entry name" value="Fumarase/aspartase (C-terminal domain)"/>
    <property type="match status" value="1"/>
</dbReference>
<dbReference type="GO" id="GO:0005829">
    <property type="term" value="C:cytosol"/>
    <property type="evidence" value="ECO:0007669"/>
    <property type="project" value="TreeGrafter"/>
</dbReference>
<dbReference type="GO" id="GO:0042450">
    <property type="term" value="P:L-arginine biosynthetic process via ornithine"/>
    <property type="evidence" value="ECO:0007669"/>
    <property type="project" value="InterPro"/>
</dbReference>
<evidence type="ECO:0000313" key="3">
    <source>
        <dbReference type="EMBL" id="QNO45050.1"/>
    </source>
</evidence>
<feature type="domain" description="Argininosuccinate lyase C-terminal" evidence="2">
    <location>
        <begin position="155"/>
        <end position="227"/>
    </location>
</feature>
<evidence type="ECO:0000259" key="2">
    <source>
        <dbReference type="Pfam" id="PF14698"/>
    </source>
</evidence>
<name>A0A7G9YAL6_9EURY</name>
<reference evidence="3" key="1">
    <citation type="submission" date="2020-06" db="EMBL/GenBank/DDBJ databases">
        <title>Unique genomic features of the anaerobic methanotrophic archaea.</title>
        <authorList>
            <person name="Chadwick G.L."/>
            <person name="Skennerton C.T."/>
            <person name="Laso-Perez R."/>
            <person name="Leu A.O."/>
            <person name="Speth D.R."/>
            <person name="Yu H."/>
            <person name="Morgan-Lang C."/>
            <person name="Hatzenpichler R."/>
            <person name="Goudeau D."/>
            <person name="Malmstrom R."/>
            <person name="Brazelton W.J."/>
            <person name="Woyke T."/>
            <person name="Hallam S.J."/>
            <person name="Tyson G.W."/>
            <person name="Wegener G."/>
            <person name="Boetius A."/>
            <person name="Orphan V."/>
        </authorList>
    </citation>
    <scope>NUCLEOTIDE SEQUENCE</scope>
</reference>
<dbReference type="InterPro" id="IPR009049">
    <property type="entry name" value="Argininosuccinate_lyase"/>
</dbReference>
<dbReference type="Gene3D" id="1.10.275.10">
    <property type="entry name" value="Fumarase/aspartase (N-terminal domain)"/>
    <property type="match status" value="1"/>
</dbReference>
<dbReference type="InterPro" id="IPR022761">
    <property type="entry name" value="Fumarate_lyase_N"/>
</dbReference>
<sequence>MRTCELLGFDGTIENSMDAVAARDFMIESVAAFANLMTDLSRIAAELILWSTSEFDYITIDDRYASTSSIMPQKKNPDVAELIRGKTGSVIAAATGILTIAKALPMSYNRDLQDATPHLGSAAQDTLASVHMTAGMIDTITVNKENLARQATAGFAMATELADTLVRSCGISFRTAHQIVGRLVRTGVSPSLEAIDEIAVSIANIRLSDLGLDGAAVASALDPMASVRTHAGGGPAPDDVTRVIAIFEDKLDADRVLLDRRSEQVNLAMQLLDRETAKYV</sequence>
<dbReference type="PRINTS" id="PR00145">
    <property type="entry name" value="ARGSUCLYASE"/>
</dbReference>
<dbReference type="AlphaFoldDB" id="A0A7G9YAL6"/>
<proteinExistence type="predicted"/>
<dbReference type="EC" id="4.3.2.1" evidence="3"/>
<evidence type="ECO:0000259" key="1">
    <source>
        <dbReference type="Pfam" id="PF00206"/>
    </source>
</evidence>
<dbReference type="EMBL" id="MT631062">
    <property type="protein sequence ID" value="QNO45050.1"/>
    <property type="molecule type" value="Genomic_DNA"/>
</dbReference>
<keyword evidence="3" id="KW-0456">Lyase</keyword>
<organism evidence="3">
    <name type="scientific">Candidatus Methanogaster sp. ANME-2c ERB4</name>
    <dbReference type="NCBI Taxonomy" id="2759911"/>
    <lineage>
        <taxon>Archaea</taxon>
        <taxon>Methanobacteriati</taxon>
        <taxon>Methanobacteriota</taxon>
        <taxon>Stenosarchaea group</taxon>
        <taxon>Methanomicrobia</taxon>
        <taxon>Methanosarcinales</taxon>
        <taxon>ANME-2 cluster</taxon>
        <taxon>Candidatus Methanogasteraceae</taxon>
        <taxon>Candidatus Methanogaster</taxon>
    </lineage>
</organism>
<dbReference type="Gene3D" id="1.20.200.10">
    <property type="entry name" value="Fumarase/aspartase (Central domain)"/>
    <property type="match status" value="1"/>
</dbReference>
<dbReference type="InterPro" id="IPR029419">
    <property type="entry name" value="Arg_succ_lyase_C"/>
</dbReference>
<dbReference type="PRINTS" id="PR00149">
    <property type="entry name" value="FUMRATELYASE"/>
</dbReference>
<dbReference type="PANTHER" id="PTHR43814">
    <property type="entry name" value="ARGININOSUCCINATE LYASE"/>
    <property type="match status" value="1"/>
</dbReference>
<dbReference type="FunFam" id="1.20.200.10:FF:000015">
    <property type="entry name" value="argininosuccinate lyase isoform X2"/>
    <property type="match status" value="1"/>
</dbReference>
<accession>A0A7G9YAL6</accession>
<gene>
    <name evidence="3" type="primary">argH</name>
    <name evidence="3" type="ORF">GNBAFLIL_00001</name>
</gene>
<dbReference type="GO" id="GO:0004056">
    <property type="term" value="F:argininosuccinate lyase activity"/>
    <property type="evidence" value="ECO:0007669"/>
    <property type="project" value="UniProtKB-EC"/>
</dbReference>